<name>A0A6N6N5N7_9BACT</name>
<dbReference type="CDD" id="cd00851">
    <property type="entry name" value="MTH1175"/>
    <property type="match status" value="1"/>
</dbReference>
<gene>
    <name evidence="2" type="ORF">F8A88_00525</name>
</gene>
<dbReference type="EMBL" id="WAIE01000001">
    <property type="protein sequence ID" value="KAB1442795.1"/>
    <property type="molecule type" value="Genomic_DNA"/>
</dbReference>
<dbReference type="RefSeq" id="WP_151148986.1">
    <property type="nucleotide sequence ID" value="NZ_WAIE01000001.1"/>
</dbReference>
<dbReference type="InterPro" id="IPR003731">
    <property type="entry name" value="Di-Nase_FeMo-co_biosynth"/>
</dbReference>
<dbReference type="Gene3D" id="3.30.420.130">
    <property type="entry name" value="Dinitrogenase iron-molybdenum cofactor biosynthesis domain"/>
    <property type="match status" value="1"/>
</dbReference>
<dbReference type="Proteomes" id="UP000438699">
    <property type="component" value="Unassembled WGS sequence"/>
</dbReference>
<reference evidence="2 3" key="1">
    <citation type="journal article" date="2017" name="Int. J. Syst. Evol. Microbiol.">
        <title>Desulfovibrio senegalensis sp. nov., a mesophilic sulfate reducer isolated from marine sediment.</title>
        <authorList>
            <person name="Thioye A."/>
            <person name="Gam Z.B.A."/>
            <person name="Mbengue M."/>
            <person name="Cayol J.L."/>
            <person name="Joseph-Bartoli M."/>
            <person name="Toure-Kane C."/>
            <person name="Labat M."/>
        </authorList>
    </citation>
    <scope>NUCLEOTIDE SEQUENCE [LARGE SCALE GENOMIC DNA]</scope>
    <source>
        <strain evidence="2 3">DSM 101509</strain>
    </source>
</reference>
<accession>A0A6N6N5N7</accession>
<proteinExistence type="predicted"/>
<protein>
    <submittedName>
        <fullName evidence="2">Dinitrogenase iron-molybdenum cofactor biosynthesis protein</fullName>
    </submittedName>
</protein>
<keyword evidence="3" id="KW-1185">Reference proteome</keyword>
<dbReference type="AlphaFoldDB" id="A0A6N6N5N7"/>
<sequence>MKIAISSTGPDLSGPMDARFGRATGFVIYDTETGEHEYVDNEQNLTLPQGAGIQSAQNVAATGAKAVITGHAGPKAFKALEHGGIAMYLGQGGTVQEAVDAFKAGSLEVAQGPDKEGHW</sequence>
<feature type="domain" description="Dinitrogenase iron-molybdenum cofactor biosynthesis" evidence="1">
    <location>
        <begin position="14"/>
        <end position="103"/>
    </location>
</feature>
<evidence type="ECO:0000313" key="3">
    <source>
        <dbReference type="Proteomes" id="UP000438699"/>
    </source>
</evidence>
<dbReference type="InterPro" id="IPR036105">
    <property type="entry name" value="DiNase_FeMo-co_biosyn_sf"/>
</dbReference>
<evidence type="ECO:0000259" key="1">
    <source>
        <dbReference type="Pfam" id="PF02579"/>
    </source>
</evidence>
<comment type="caution">
    <text evidence="2">The sequence shown here is derived from an EMBL/GenBank/DDBJ whole genome shotgun (WGS) entry which is preliminary data.</text>
</comment>
<dbReference type="InterPro" id="IPR033913">
    <property type="entry name" value="MTH1175_dom"/>
</dbReference>
<dbReference type="PANTHER" id="PTHR42983:SF1">
    <property type="entry name" value="IRON-MOLYBDENUM PROTEIN"/>
    <property type="match status" value="1"/>
</dbReference>
<organism evidence="2 3">
    <name type="scientific">Pseudodesulfovibrio senegalensis</name>
    <dbReference type="NCBI Taxonomy" id="1721087"/>
    <lineage>
        <taxon>Bacteria</taxon>
        <taxon>Pseudomonadati</taxon>
        <taxon>Thermodesulfobacteriota</taxon>
        <taxon>Desulfovibrionia</taxon>
        <taxon>Desulfovibrionales</taxon>
        <taxon>Desulfovibrionaceae</taxon>
    </lineage>
</organism>
<evidence type="ECO:0000313" key="2">
    <source>
        <dbReference type="EMBL" id="KAB1442795.1"/>
    </source>
</evidence>
<dbReference type="OrthoDB" id="9807451at2"/>
<dbReference type="PANTHER" id="PTHR42983">
    <property type="entry name" value="DINITROGENASE IRON-MOLYBDENUM COFACTOR PROTEIN-RELATED"/>
    <property type="match status" value="1"/>
</dbReference>
<dbReference type="SUPFAM" id="SSF53146">
    <property type="entry name" value="Nitrogenase accessory factor-like"/>
    <property type="match status" value="1"/>
</dbReference>
<dbReference type="Pfam" id="PF02579">
    <property type="entry name" value="Nitro_FeMo-Co"/>
    <property type="match status" value="1"/>
</dbReference>